<dbReference type="InterPro" id="IPR011020">
    <property type="entry name" value="HTTM-like"/>
</dbReference>
<dbReference type="PANTHER" id="PTHR12639">
    <property type="entry name" value="VITAMIN K-DEPENDENT GAMMA-CARBOXYLASE"/>
    <property type="match status" value="1"/>
</dbReference>
<proteinExistence type="predicted"/>
<feature type="transmembrane region" description="Helical" evidence="7">
    <location>
        <begin position="294"/>
        <end position="317"/>
    </location>
</feature>
<organism evidence="9 10">
    <name type="scientific">Coptotermes formosanus</name>
    <name type="common">Formosan subterranean termite</name>
    <dbReference type="NCBI Taxonomy" id="36987"/>
    <lineage>
        <taxon>Eukaryota</taxon>
        <taxon>Metazoa</taxon>
        <taxon>Ecdysozoa</taxon>
        <taxon>Arthropoda</taxon>
        <taxon>Hexapoda</taxon>
        <taxon>Insecta</taxon>
        <taxon>Pterygota</taxon>
        <taxon>Neoptera</taxon>
        <taxon>Polyneoptera</taxon>
        <taxon>Dictyoptera</taxon>
        <taxon>Blattodea</taxon>
        <taxon>Blattoidea</taxon>
        <taxon>Termitoidae</taxon>
        <taxon>Rhinotermitidae</taxon>
        <taxon>Coptotermes</taxon>
    </lineage>
</organism>
<dbReference type="Pfam" id="PF22777">
    <property type="entry name" value="VKGC_lumenal_dom"/>
    <property type="match status" value="1"/>
</dbReference>
<evidence type="ECO:0000256" key="5">
    <source>
        <dbReference type="ARBA" id="ARBA00023157"/>
    </source>
</evidence>
<dbReference type="InterPro" id="IPR053934">
    <property type="entry name" value="HTTM_dom"/>
</dbReference>
<keyword evidence="2 7" id="KW-0812">Transmembrane</keyword>
<gene>
    <name evidence="9" type="ORF">Cfor_09268</name>
</gene>
<keyword evidence="4 7" id="KW-0472">Membrane</keyword>
<dbReference type="InParanoid" id="A0A6L2PLK0"/>
<name>A0A6L2PLK0_COPFO</name>
<evidence type="ECO:0000256" key="1">
    <source>
        <dbReference type="ARBA" id="ARBA00004127"/>
    </source>
</evidence>
<dbReference type="GO" id="GO:0019842">
    <property type="term" value="F:vitamin binding"/>
    <property type="evidence" value="ECO:0007669"/>
    <property type="project" value="TreeGrafter"/>
</dbReference>
<dbReference type="SMART" id="SM00752">
    <property type="entry name" value="HTTM"/>
    <property type="match status" value="1"/>
</dbReference>
<keyword evidence="3 7" id="KW-1133">Transmembrane helix</keyword>
<comment type="caution">
    <text evidence="9">The sequence shown here is derived from an EMBL/GenBank/DDBJ whole genome shotgun (WGS) entry which is preliminary data.</text>
</comment>
<dbReference type="GO" id="GO:0008488">
    <property type="term" value="F:gamma-glutamyl carboxylase activity"/>
    <property type="evidence" value="ECO:0007669"/>
    <property type="project" value="InterPro"/>
</dbReference>
<feature type="domain" description="HTTM-like" evidence="8">
    <location>
        <begin position="72"/>
        <end position="330"/>
    </location>
</feature>
<keyword evidence="6" id="KW-0456">Lyase</keyword>
<keyword evidence="5" id="KW-1015">Disulfide bond</keyword>
<dbReference type="PANTHER" id="PTHR12639:SF6">
    <property type="entry name" value="VITAMIN K-DEPENDENT GAMMA-CARBOXYLASE"/>
    <property type="match status" value="1"/>
</dbReference>
<feature type="transmembrane region" description="Helical" evidence="7">
    <location>
        <begin position="267"/>
        <end position="287"/>
    </location>
</feature>
<feature type="transmembrane region" description="Helical" evidence="7">
    <location>
        <begin position="212"/>
        <end position="229"/>
    </location>
</feature>
<dbReference type="Pfam" id="PF05090">
    <property type="entry name" value="HTTM"/>
    <property type="match status" value="1"/>
</dbReference>
<evidence type="ECO:0000259" key="8">
    <source>
        <dbReference type="SMART" id="SM00752"/>
    </source>
</evidence>
<evidence type="ECO:0000256" key="2">
    <source>
        <dbReference type="ARBA" id="ARBA00022692"/>
    </source>
</evidence>
<evidence type="ECO:0000313" key="10">
    <source>
        <dbReference type="Proteomes" id="UP000502823"/>
    </source>
</evidence>
<comment type="subcellular location">
    <subcellularLocation>
        <location evidence="1">Endomembrane system</location>
        <topology evidence="1">Multi-pass membrane protein</topology>
    </subcellularLocation>
</comment>
<dbReference type="FunCoup" id="A0A6L2PLK0">
    <property type="interactions" value="137"/>
</dbReference>
<dbReference type="InterPro" id="IPR007782">
    <property type="entry name" value="VKG_COase"/>
</dbReference>
<feature type="transmembrane region" description="Helical" evidence="7">
    <location>
        <begin position="176"/>
        <end position="192"/>
    </location>
</feature>
<keyword evidence="10" id="KW-1185">Reference proteome</keyword>
<evidence type="ECO:0000256" key="4">
    <source>
        <dbReference type="ARBA" id="ARBA00023136"/>
    </source>
</evidence>
<sequence>MFARKRRGTTYSKHFISCEQDNFNNTQKCEPLNHTKNCNYEVKPTECFNFKEKFELSLADIKNWESFITFMYRPMDPASLGLIRIMFGFTMVLDIPEERGLADADINWGDPNECRFPLFNFLQPLPLQWMCIIYLIMWIGALGIMLGLFYRISCLAFVIPYWYIFLLDKTSWNNHSYLYGVISILLLGSQANRYASLDVLLGKVKRNSPVPLWNYFILQFQIFLLYFFAGLKKMDKEWLDGYSMRNLGNHWIFEPFKILLTPEQVDFWIIHLNGLALDLTIGFFLIYKKTRPYALCILGLFHVMNSQLFTIGMFPYVCLVTMPIFCDANWPRKITKIFTLSRSAVKNIDQDKKCTSSLQPEDNDGHGRAVKNLKNVPTPTLKIGWKHKVVGFLLFSHIGLQVFLPYSHFITKGYNNWTNGLYGYSWDMMVHTWDTVLAVVKVVDHETGQEHFLDPEAWVQTSRWEKHADMVIQYAQCLNRNLLKGINANEYKLSNNISIHLDVWCSLNGRFQQRMFDPRVDLLTAEWSPLKEVSWLMPLLTEFSSWRQQMIKLETEVYSWSEYSDVIFVADFPGLSLENYISEDLANITLTVLEGDVIVEIAEGKTVQPTTNMKEKISRHRITKDESVDIPARVFHMVHTVSETPACYMYSYINRTRQLQEQEASGTPQTTQVNQKNTGLWKEFAFRMQNIARAIGLVSNALLNVLYSVPMVKRVRVA</sequence>
<protein>
    <recommendedName>
        <fullName evidence="8">HTTM-like domain-containing protein</fullName>
    </recommendedName>
</protein>
<dbReference type="Proteomes" id="UP000502823">
    <property type="component" value="Unassembled WGS sequence"/>
</dbReference>
<dbReference type="GO" id="GO:0012505">
    <property type="term" value="C:endomembrane system"/>
    <property type="evidence" value="ECO:0007669"/>
    <property type="project" value="UniProtKB-SubCell"/>
</dbReference>
<dbReference type="AlphaFoldDB" id="A0A6L2PLK0"/>
<feature type="transmembrane region" description="Helical" evidence="7">
    <location>
        <begin position="131"/>
        <end position="164"/>
    </location>
</feature>
<evidence type="ECO:0000313" key="9">
    <source>
        <dbReference type="EMBL" id="GFG31408.1"/>
    </source>
</evidence>
<dbReference type="OrthoDB" id="206689at2759"/>
<reference evidence="10" key="1">
    <citation type="submission" date="2020-01" db="EMBL/GenBank/DDBJ databases">
        <title>Draft genome sequence of the Termite Coptotermes fromosanus.</title>
        <authorList>
            <person name="Itakura S."/>
            <person name="Yosikawa Y."/>
            <person name="Umezawa K."/>
        </authorList>
    </citation>
    <scope>NUCLEOTIDE SEQUENCE [LARGE SCALE GENOMIC DNA]</scope>
</reference>
<evidence type="ECO:0000256" key="3">
    <source>
        <dbReference type="ARBA" id="ARBA00022989"/>
    </source>
</evidence>
<evidence type="ECO:0000256" key="7">
    <source>
        <dbReference type="SAM" id="Phobius"/>
    </source>
</evidence>
<accession>A0A6L2PLK0</accession>
<dbReference type="EMBL" id="BLKM01007732">
    <property type="protein sequence ID" value="GFG31408.1"/>
    <property type="molecule type" value="Genomic_DNA"/>
</dbReference>
<dbReference type="InterPro" id="IPR053935">
    <property type="entry name" value="VKGC_lumenal_dom"/>
</dbReference>
<evidence type="ECO:0000256" key="6">
    <source>
        <dbReference type="ARBA" id="ARBA00023239"/>
    </source>
</evidence>